<accession>J9G7F5</accession>
<sequence>MPTYTIGTFFCIQGKRVKGMKTSVKEILVYTNKITKFVPN</sequence>
<comment type="caution">
    <text evidence="1">The sequence shown here is derived from an EMBL/GenBank/DDBJ whole genome shotgun (WGS) entry which is preliminary data.</text>
</comment>
<reference evidence="1" key="1">
    <citation type="journal article" date="2012" name="PLoS ONE">
        <title>Gene sets for utilization of primary and secondary nutrition supplies in the distal gut of endangered iberian lynx.</title>
        <authorList>
            <person name="Alcaide M."/>
            <person name="Messina E."/>
            <person name="Richter M."/>
            <person name="Bargiela R."/>
            <person name="Peplies J."/>
            <person name="Huws S.A."/>
            <person name="Newbold C.J."/>
            <person name="Golyshin P.N."/>
            <person name="Simon M.A."/>
            <person name="Lopez G."/>
            <person name="Yakimov M.M."/>
            <person name="Ferrer M."/>
        </authorList>
    </citation>
    <scope>NUCLEOTIDE SEQUENCE</scope>
</reference>
<gene>
    <name evidence="1" type="ORF">EVA_16477</name>
</gene>
<dbReference type="EMBL" id="AMCI01005817">
    <property type="protein sequence ID" value="EJW95409.1"/>
    <property type="molecule type" value="Genomic_DNA"/>
</dbReference>
<organism evidence="1">
    <name type="scientific">gut metagenome</name>
    <dbReference type="NCBI Taxonomy" id="749906"/>
    <lineage>
        <taxon>unclassified sequences</taxon>
        <taxon>metagenomes</taxon>
        <taxon>organismal metagenomes</taxon>
    </lineage>
</organism>
<dbReference type="AlphaFoldDB" id="J9G7F5"/>
<protein>
    <submittedName>
        <fullName evidence="1">Uncharacterized protein</fullName>
    </submittedName>
</protein>
<evidence type="ECO:0000313" key="1">
    <source>
        <dbReference type="EMBL" id="EJW95409.1"/>
    </source>
</evidence>
<proteinExistence type="predicted"/>
<name>J9G7F5_9ZZZZ</name>